<dbReference type="EMBL" id="BSTK01000035">
    <property type="protein sequence ID" value="GLY92710.1"/>
    <property type="molecule type" value="Genomic_DNA"/>
</dbReference>
<dbReference type="Gene3D" id="3.10.450.50">
    <property type="match status" value="1"/>
</dbReference>
<reference evidence="1" key="1">
    <citation type="submission" date="2023-03" db="EMBL/GenBank/DDBJ databases">
        <title>Actinoallomurus iriomotensis NBRC 103684.</title>
        <authorList>
            <person name="Ichikawa N."/>
            <person name="Sato H."/>
            <person name="Tonouchi N."/>
        </authorList>
    </citation>
    <scope>NUCLEOTIDE SEQUENCE</scope>
    <source>
        <strain evidence="1">NBRC 103684</strain>
    </source>
</reference>
<keyword evidence="2" id="KW-1185">Reference proteome</keyword>
<accession>A0A9W6SGV9</accession>
<evidence type="ECO:0000313" key="1">
    <source>
        <dbReference type="EMBL" id="GLY92710.1"/>
    </source>
</evidence>
<dbReference type="RefSeq" id="WP_285585109.1">
    <property type="nucleotide sequence ID" value="NZ_BSTK01000035.1"/>
</dbReference>
<gene>
    <name evidence="1" type="ORF">Airi02_106380</name>
</gene>
<dbReference type="SUPFAM" id="SSF54427">
    <property type="entry name" value="NTF2-like"/>
    <property type="match status" value="1"/>
</dbReference>
<evidence type="ECO:0000313" key="2">
    <source>
        <dbReference type="Proteomes" id="UP001165074"/>
    </source>
</evidence>
<sequence length="70" mass="7830">MSSQLGFALRRAGVASTTATGGRPISIVYYYRDGQAPHFTGALRQDYTAVRTPAGWRIREVRIMPAWTRD</sequence>
<comment type="caution">
    <text evidence="1">The sequence shown here is derived from an EMBL/GenBank/DDBJ whole genome shotgun (WGS) entry which is preliminary data.</text>
</comment>
<protein>
    <submittedName>
        <fullName evidence="1">Uncharacterized protein</fullName>
    </submittedName>
</protein>
<organism evidence="1 2">
    <name type="scientific">Actinoallomurus iriomotensis</name>
    <dbReference type="NCBI Taxonomy" id="478107"/>
    <lineage>
        <taxon>Bacteria</taxon>
        <taxon>Bacillati</taxon>
        <taxon>Actinomycetota</taxon>
        <taxon>Actinomycetes</taxon>
        <taxon>Streptosporangiales</taxon>
        <taxon>Thermomonosporaceae</taxon>
        <taxon>Actinoallomurus</taxon>
    </lineage>
</organism>
<dbReference type="Proteomes" id="UP001165074">
    <property type="component" value="Unassembled WGS sequence"/>
</dbReference>
<name>A0A9W6SGV9_9ACTN</name>
<dbReference type="InterPro" id="IPR032710">
    <property type="entry name" value="NTF2-like_dom_sf"/>
</dbReference>
<dbReference type="AlphaFoldDB" id="A0A9W6SGV9"/>
<proteinExistence type="predicted"/>